<dbReference type="Pfam" id="PF01596">
    <property type="entry name" value="Methyltransf_3"/>
    <property type="match status" value="1"/>
</dbReference>
<reference evidence="1" key="1">
    <citation type="submission" date="2020-05" db="EMBL/GenBank/DDBJ databases">
        <title>Chitinophaga laudate sp. nov., isolated from a tropical peat swamp.</title>
        <authorList>
            <person name="Goh C.B.S."/>
            <person name="Lee M.S."/>
            <person name="Parimannan S."/>
            <person name="Pasbakhsh P."/>
            <person name="Yule C.M."/>
            <person name="Rajandas H."/>
            <person name="Loke S."/>
            <person name="Croft L."/>
            <person name="Tan J.B.L."/>
        </authorList>
    </citation>
    <scope>NUCLEOTIDE SEQUENCE</scope>
    <source>
        <strain evidence="1">Mgbs1</strain>
        <plasmid evidence="1">MgbsP1</plasmid>
    </source>
</reference>
<gene>
    <name evidence="1" type="ORF">ECE50_030590</name>
</gene>
<dbReference type="PROSITE" id="PS51682">
    <property type="entry name" value="SAM_OMT_I"/>
    <property type="match status" value="1"/>
</dbReference>
<protein>
    <submittedName>
        <fullName evidence="1">O-methyltransferase</fullName>
    </submittedName>
</protein>
<comment type="caution">
    <text evidence="1">The sequence shown here is derived from an EMBL/GenBank/DDBJ whole genome shotgun (WGS) entry which is preliminary data.</text>
</comment>
<dbReference type="InterPro" id="IPR002935">
    <property type="entry name" value="SAM_O-MeTrfase"/>
</dbReference>
<dbReference type="Proteomes" id="UP000281028">
    <property type="component" value="Unassembled WGS sequence"/>
</dbReference>
<dbReference type="InterPro" id="IPR029063">
    <property type="entry name" value="SAM-dependent_MTases_sf"/>
</dbReference>
<dbReference type="EMBL" id="RIAR02000002">
    <property type="protein sequence ID" value="NSL91210.1"/>
    <property type="molecule type" value="Genomic_DNA"/>
</dbReference>
<organism evidence="1 2">
    <name type="scientific">Chitinophaga solisilvae</name>
    <dbReference type="NCBI Taxonomy" id="1233460"/>
    <lineage>
        <taxon>Bacteria</taxon>
        <taxon>Pseudomonadati</taxon>
        <taxon>Bacteroidota</taxon>
        <taxon>Chitinophagia</taxon>
        <taxon>Chitinophagales</taxon>
        <taxon>Chitinophagaceae</taxon>
        <taxon>Chitinophaga</taxon>
    </lineage>
</organism>
<proteinExistence type="predicted"/>
<dbReference type="CDD" id="cd02440">
    <property type="entry name" value="AdoMet_MTases"/>
    <property type="match status" value="1"/>
</dbReference>
<dbReference type="PANTHER" id="PTHR10509:SF14">
    <property type="entry name" value="CAFFEOYL-COA O-METHYLTRANSFERASE 3-RELATED"/>
    <property type="match status" value="1"/>
</dbReference>
<accession>A0A433WLL0</accession>
<name>A0A433WLL0_9BACT</name>
<keyword evidence="1" id="KW-0614">Plasmid</keyword>
<dbReference type="GO" id="GO:0008757">
    <property type="term" value="F:S-adenosylmethionine-dependent methyltransferase activity"/>
    <property type="evidence" value="ECO:0007669"/>
    <property type="project" value="TreeGrafter"/>
</dbReference>
<keyword evidence="2" id="KW-1185">Reference proteome</keyword>
<dbReference type="InterPro" id="IPR050362">
    <property type="entry name" value="Cation-dep_OMT"/>
</dbReference>
<evidence type="ECO:0000313" key="2">
    <source>
        <dbReference type="Proteomes" id="UP000281028"/>
    </source>
</evidence>
<geneLocation type="plasmid" evidence="1">
    <name>MgbsP1</name>
</geneLocation>
<dbReference type="PANTHER" id="PTHR10509">
    <property type="entry name" value="O-METHYLTRANSFERASE-RELATED"/>
    <property type="match status" value="1"/>
</dbReference>
<dbReference type="SUPFAM" id="SSF53335">
    <property type="entry name" value="S-adenosyl-L-methionine-dependent methyltransferases"/>
    <property type="match status" value="1"/>
</dbReference>
<dbReference type="AlphaFoldDB" id="A0A433WLL0"/>
<sequence length="225" mass="24963">MHEDIFLKVDNYISNLLGIEDKALTDTIRSLDDEGIPQISVSANHGKFLQVLMISCNAKRVLELGTLGGYSTIWQARALPEDGKLISLEMDPRYAAVARKNIENAGLSSKVDIRVGKALDLLPVLLAENEAPFDFIFIDADKPPYKEYFDYALKLSRPGTLIVCDNVVREAKILDPDSTDERVKGVQRLNESLKHNKQVTATIIQTVGVKEHDGMIIAVVNRTGE</sequence>
<evidence type="ECO:0000313" key="1">
    <source>
        <dbReference type="EMBL" id="NSL91210.1"/>
    </source>
</evidence>
<dbReference type="GO" id="GO:0008171">
    <property type="term" value="F:O-methyltransferase activity"/>
    <property type="evidence" value="ECO:0007669"/>
    <property type="project" value="InterPro"/>
</dbReference>
<dbReference type="OrthoDB" id="9799672at2"/>
<dbReference type="Gene3D" id="3.40.50.150">
    <property type="entry name" value="Vaccinia Virus protein VP39"/>
    <property type="match status" value="1"/>
</dbReference>